<dbReference type="RefSeq" id="WP_110815183.1">
    <property type="nucleotide sequence ID" value="NZ_QJTE01000004.1"/>
</dbReference>
<gene>
    <name evidence="2" type="ORF">DFP88_104284</name>
</gene>
<dbReference type="AlphaFoldDB" id="A0A318T0A7"/>
<organism evidence="2 3">
    <name type="scientific">Pseudoroseicyclus aestuarii</name>
    <dbReference type="NCBI Taxonomy" id="1795041"/>
    <lineage>
        <taxon>Bacteria</taxon>
        <taxon>Pseudomonadati</taxon>
        <taxon>Pseudomonadota</taxon>
        <taxon>Alphaproteobacteria</taxon>
        <taxon>Rhodobacterales</taxon>
        <taxon>Paracoccaceae</taxon>
        <taxon>Pseudoroseicyclus</taxon>
    </lineage>
</organism>
<keyword evidence="1" id="KW-0812">Transmembrane</keyword>
<feature type="transmembrane region" description="Helical" evidence="1">
    <location>
        <begin position="83"/>
        <end position="104"/>
    </location>
</feature>
<reference evidence="2 3" key="1">
    <citation type="submission" date="2018-06" db="EMBL/GenBank/DDBJ databases">
        <title>Genomic Encyclopedia of Type Strains, Phase III (KMG-III): the genomes of soil and plant-associated and newly described type strains.</title>
        <authorList>
            <person name="Whitman W."/>
        </authorList>
    </citation>
    <scope>NUCLEOTIDE SEQUENCE [LARGE SCALE GENOMIC DNA]</scope>
    <source>
        <strain evidence="2 3">CECT 9025</strain>
    </source>
</reference>
<accession>A0A318T0A7</accession>
<proteinExistence type="predicted"/>
<feature type="transmembrane region" description="Helical" evidence="1">
    <location>
        <begin position="53"/>
        <end position="71"/>
    </location>
</feature>
<evidence type="ECO:0000313" key="3">
    <source>
        <dbReference type="Proteomes" id="UP000248311"/>
    </source>
</evidence>
<name>A0A318T0A7_9RHOB</name>
<dbReference type="Proteomes" id="UP000248311">
    <property type="component" value="Unassembled WGS sequence"/>
</dbReference>
<keyword evidence="1" id="KW-1133">Transmembrane helix</keyword>
<dbReference type="EMBL" id="QJTE01000004">
    <property type="protein sequence ID" value="PYE82527.1"/>
    <property type="molecule type" value="Genomic_DNA"/>
</dbReference>
<keyword evidence="1" id="KW-0472">Membrane</keyword>
<comment type="caution">
    <text evidence="2">The sequence shown here is derived from an EMBL/GenBank/DDBJ whole genome shotgun (WGS) entry which is preliminary data.</text>
</comment>
<evidence type="ECO:0000313" key="2">
    <source>
        <dbReference type="EMBL" id="PYE82527.1"/>
    </source>
</evidence>
<keyword evidence="3" id="KW-1185">Reference proteome</keyword>
<sequence length="105" mass="11209">MYDDHEHLRSLRRNAARLSAAGGVIAAVLGIVILLRAAGVASGPFWALGGRGLTAYCAFLVAVLSCLPFYAEWRKTLPAVWMVPVFAAIAYVLIVLVVVLSALLN</sequence>
<protein>
    <submittedName>
        <fullName evidence="2">Uncharacterized protein</fullName>
    </submittedName>
</protein>
<evidence type="ECO:0000256" key="1">
    <source>
        <dbReference type="SAM" id="Phobius"/>
    </source>
</evidence>
<feature type="transmembrane region" description="Helical" evidence="1">
    <location>
        <begin position="20"/>
        <end position="41"/>
    </location>
</feature>